<name>A0A4Q5JA87_9ACTN</name>
<accession>A0A4Q5JA87</accession>
<evidence type="ECO:0000256" key="2">
    <source>
        <dbReference type="ARBA" id="ARBA00023015"/>
    </source>
</evidence>
<dbReference type="Gene3D" id="1.10.1740.10">
    <property type="match status" value="1"/>
</dbReference>
<evidence type="ECO:0000256" key="3">
    <source>
        <dbReference type="ARBA" id="ARBA00023082"/>
    </source>
</evidence>
<keyword evidence="3" id="KW-0731">Sigma factor</keyword>
<gene>
    <name evidence="8" type="ORF">ETU37_02140</name>
</gene>
<evidence type="ECO:0000313" key="9">
    <source>
        <dbReference type="Proteomes" id="UP000291189"/>
    </source>
</evidence>
<dbReference type="AlphaFoldDB" id="A0A4Q5JA87"/>
<organism evidence="8 9">
    <name type="scientific">Nocardioides iriomotensis</name>
    <dbReference type="NCBI Taxonomy" id="715784"/>
    <lineage>
        <taxon>Bacteria</taxon>
        <taxon>Bacillati</taxon>
        <taxon>Actinomycetota</taxon>
        <taxon>Actinomycetes</taxon>
        <taxon>Propionibacteriales</taxon>
        <taxon>Nocardioidaceae</taxon>
        <taxon>Nocardioides</taxon>
    </lineage>
</organism>
<dbReference type="SUPFAM" id="SSF88946">
    <property type="entry name" value="Sigma2 domain of RNA polymerase sigma factors"/>
    <property type="match status" value="1"/>
</dbReference>
<evidence type="ECO:0000256" key="1">
    <source>
        <dbReference type="ARBA" id="ARBA00010641"/>
    </source>
</evidence>
<dbReference type="InterPro" id="IPR013324">
    <property type="entry name" value="RNA_pol_sigma_r3/r4-like"/>
</dbReference>
<dbReference type="SUPFAM" id="SSF88659">
    <property type="entry name" value="Sigma3 and sigma4 domains of RNA polymerase sigma factors"/>
    <property type="match status" value="1"/>
</dbReference>
<evidence type="ECO:0000313" key="8">
    <source>
        <dbReference type="EMBL" id="RYU14811.1"/>
    </source>
</evidence>
<dbReference type="GO" id="GO:0016987">
    <property type="term" value="F:sigma factor activity"/>
    <property type="evidence" value="ECO:0007669"/>
    <property type="project" value="UniProtKB-KW"/>
</dbReference>
<comment type="similarity">
    <text evidence="1">Belongs to the sigma-70 factor family. ECF subfamily.</text>
</comment>
<dbReference type="OrthoDB" id="3292386at2"/>
<dbReference type="Pfam" id="PF08281">
    <property type="entry name" value="Sigma70_r4_2"/>
    <property type="match status" value="1"/>
</dbReference>
<comment type="caution">
    <text evidence="8">The sequence shown here is derived from an EMBL/GenBank/DDBJ whole genome shotgun (WGS) entry which is preliminary data.</text>
</comment>
<feature type="domain" description="RNA polymerase sigma factor 70 region 4 type 2" evidence="7">
    <location>
        <begin position="102"/>
        <end position="153"/>
    </location>
</feature>
<dbReference type="InterPro" id="IPR039425">
    <property type="entry name" value="RNA_pol_sigma-70-like"/>
</dbReference>
<dbReference type="RefSeq" id="WP_129985234.1">
    <property type="nucleotide sequence ID" value="NZ_SDPU01000009.1"/>
</dbReference>
<dbReference type="InterPro" id="IPR014284">
    <property type="entry name" value="RNA_pol_sigma-70_dom"/>
</dbReference>
<evidence type="ECO:0000259" key="7">
    <source>
        <dbReference type="Pfam" id="PF08281"/>
    </source>
</evidence>
<feature type="domain" description="RNA polymerase sigma-70 region 2" evidence="6">
    <location>
        <begin position="12"/>
        <end position="78"/>
    </location>
</feature>
<dbReference type="GO" id="GO:0003677">
    <property type="term" value="F:DNA binding"/>
    <property type="evidence" value="ECO:0007669"/>
    <property type="project" value="UniProtKB-KW"/>
</dbReference>
<dbReference type="NCBIfam" id="TIGR02937">
    <property type="entry name" value="sigma70-ECF"/>
    <property type="match status" value="1"/>
</dbReference>
<keyword evidence="4" id="KW-0238">DNA-binding</keyword>
<dbReference type="Gene3D" id="1.10.10.10">
    <property type="entry name" value="Winged helix-like DNA-binding domain superfamily/Winged helix DNA-binding domain"/>
    <property type="match status" value="1"/>
</dbReference>
<protein>
    <submittedName>
        <fullName evidence="8">SigE family RNA polymerase sigma factor</fullName>
    </submittedName>
</protein>
<dbReference type="Pfam" id="PF04542">
    <property type="entry name" value="Sigma70_r2"/>
    <property type="match status" value="1"/>
</dbReference>
<evidence type="ECO:0000256" key="5">
    <source>
        <dbReference type="ARBA" id="ARBA00023163"/>
    </source>
</evidence>
<dbReference type="InterPro" id="IPR007627">
    <property type="entry name" value="RNA_pol_sigma70_r2"/>
</dbReference>
<dbReference type="GO" id="GO:0006352">
    <property type="term" value="P:DNA-templated transcription initiation"/>
    <property type="evidence" value="ECO:0007669"/>
    <property type="project" value="InterPro"/>
</dbReference>
<dbReference type="InterPro" id="IPR014325">
    <property type="entry name" value="RNA_pol_sigma-E_actinobac"/>
</dbReference>
<dbReference type="NCBIfam" id="TIGR02983">
    <property type="entry name" value="SigE-fam_strep"/>
    <property type="match status" value="1"/>
</dbReference>
<dbReference type="InterPro" id="IPR013325">
    <property type="entry name" value="RNA_pol_sigma_r2"/>
</dbReference>
<evidence type="ECO:0000256" key="4">
    <source>
        <dbReference type="ARBA" id="ARBA00023125"/>
    </source>
</evidence>
<keyword evidence="9" id="KW-1185">Reference proteome</keyword>
<keyword evidence="2" id="KW-0805">Transcription regulation</keyword>
<dbReference type="InterPro" id="IPR036388">
    <property type="entry name" value="WH-like_DNA-bd_sf"/>
</dbReference>
<evidence type="ECO:0000259" key="6">
    <source>
        <dbReference type="Pfam" id="PF04542"/>
    </source>
</evidence>
<dbReference type="Proteomes" id="UP000291189">
    <property type="component" value="Unassembled WGS sequence"/>
</dbReference>
<keyword evidence="5" id="KW-0804">Transcription</keyword>
<reference evidence="8 9" key="1">
    <citation type="submission" date="2019-01" db="EMBL/GenBank/DDBJ databases">
        <title>Nocardioides guangzhouensis sp. nov., an actinobacterium isolated from soil.</title>
        <authorList>
            <person name="Fu Y."/>
            <person name="Cai Y."/>
            <person name="Lin Z."/>
            <person name="Chen P."/>
        </authorList>
    </citation>
    <scope>NUCLEOTIDE SEQUENCE [LARGE SCALE GENOMIC DNA]</scope>
    <source>
        <strain evidence="8 9">NBRC 105384</strain>
    </source>
</reference>
<dbReference type="EMBL" id="SDPU01000009">
    <property type="protein sequence ID" value="RYU14811.1"/>
    <property type="molecule type" value="Genomic_DNA"/>
</dbReference>
<dbReference type="PANTHER" id="PTHR43133">
    <property type="entry name" value="RNA POLYMERASE ECF-TYPE SIGMA FACTO"/>
    <property type="match status" value="1"/>
</dbReference>
<proteinExistence type="inferred from homology"/>
<dbReference type="InterPro" id="IPR013249">
    <property type="entry name" value="RNA_pol_sigma70_r4_t2"/>
</dbReference>
<dbReference type="PANTHER" id="PTHR43133:SF50">
    <property type="entry name" value="ECF RNA POLYMERASE SIGMA FACTOR SIGM"/>
    <property type="match status" value="1"/>
</dbReference>
<sequence>MRRNEAEFAAFVAARRPHLRRVAYALCGDWHQAEDLVQTALAKLYVAWPRIHKAGAEEAYARQVIVRANIDESRRPWRRERACAEQHDRPVAADISVEDRSELVAALQQLTPMQRRAVVLRHWLDLSVEQTAAELGVSTGTVKAHTSRGLANLHSALNVDASALRRTR</sequence>